<feature type="region of interest" description="Disordered" evidence="3">
    <location>
        <begin position="1251"/>
        <end position="1315"/>
    </location>
</feature>
<comment type="similarity">
    <text evidence="1">In the N-terminal section; belongs to the glycosyltransferase 20 family.</text>
</comment>
<proteinExistence type="inferred from homology"/>
<evidence type="ECO:0000256" key="2">
    <source>
        <dbReference type="ARBA" id="ARBA00006330"/>
    </source>
</evidence>
<dbReference type="Gene3D" id="3.40.50.1000">
    <property type="entry name" value="HAD superfamily/HAD-like"/>
    <property type="match status" value="1"/>
</dbReference>
<gene>
    <name evidence="4" type="ORF">FA10DRAFT_266032</name>
</gene>
<name>A0A316YT71_9BASI</name>
<dbReference type="GeneID" id="37043234"/>
<feature type="region of interest" description="Disordered" evidence="3">
    <location>
        <begin position="347"/>
        <end position="372"/>
    </location>
</feature>
<dbReference type="InParanoid" id="A0A316YT71"/>
<feature type="compositionally biased region" description="Polar residues" evidence="3">
    <location>
        <begin position="439"/>
        <end position="457"/>
    </location>
</feature>
<dbReference type="GO" id="GO:0005829">
    <property type="term" value="C:cytosol"/>
    <property type="evidence" value="ECO:0007669"/>
    <property type="project" value="TreeGrafter"/>
</dbReference>
<protein>
    <submittedName>
        <fullName evidence="4">Uncharacterized protein</fullName>
    </submittedName>
</protein>
<dbReference type="GO" id="GO:0003825">
    <property type="term" value="F:alpha,alpha-trehalose-phosphate synthase (UDP-forming) activity"/>
    <property type="evidence" value="ECO:0007669"/>
    <property type="project" value="TreeGrafter"/>
</dbReference>
<feature type="compositionally biased region" description="Pro residues" evidence="3">
    <location>
        <begin position="467"/>
        <end position="477"/>
    </location>
</feature>
<comment type="similarity">
    <text evidence="2">In the C-terminal section; belongs to the trehalose phosphatase family.</text>
</comment>
<dbReference type="InterPro" id="IPR023214">
    <property type="entry name" value="HAD_sf"/>
</dbReference>
<dbReference type="CDD" id="cd01627">
    <property type="entry name" value="HAD_TPP"/>
    <property type="match status" value="1"/>
</dbReference>
<sequence length="1390" mass="151498">MTGLHEEEGLYGASVDAVDVRNGRAFGLSPRRVQSSSVSYLCAALARRSSSSSSSRGGSTETETETETQKEQQHQRLRLCKMSGTSPTDSLPGRRTEPLSPAVYSEEPPVSFESAFAQAADMAKSRSGQGAGSQGGAKMLNGEIESSRQDSAGGDKAGADQKGGPAGGGGRRGVEGEEEAANVLKRAQNNNLEADLIAASAASRFTKSMKNRTMSNGLPKPATAEWNESYAEEEAKVNRASGGADGIGGTCIGTAATGDLGATTEFPTLAEIREQVAEYEAEFAARHPGEALSGRIIHVSHYIPFVIRALAEVDFERKREEKVAATASVAAMAAAARARKAARQAALAAEAGGGNETDSQHGPRKGSFLEGMSDTTDMEKRLAENQARSKMRAGRRAWMMTPVVDEEDDESDSAAPDRFTPVGSRRNSTWSEASGRHLSFTSTDNRFSAVSDENSPMRTPRKLVTGSPPPPPPPPPQWVLAPRRGHTALNSGIRSLCATHAQTFVGWPGDIHFAAQALNDERKDASQTTDEERRQIEDVLSSLDDARNWAAQDAPVTARAADGQSSTTPKADGGETRMSRVPTPLMNGAEPIQSGVNDKDAAGRNDANGEPITAHGIKYVPVWLDNAVAHGHYEGYCKTHLWPLFHYLLWQDVPGDRRVWDDYSWEAYVAANEAYAQRVAEQYRPGDLVWVHDYHLLLVPQMLRKLVPDAHIGLFIHAPFPSSEIFRCLPQRGEIIEGMLGADLACFQAFSYSRHFLSSCIRVCGLESSANSVESTTGHVTNVAYNPIGIDAAKIAKDCTSPGVMPKIEAIREMYRGKKVIVGRDKLDVVRGVIQKLQAFHKLLEEFPEWRDNVVLIQVTAPSLNDSPILERQVSELVSHINGEFGSLSFTPVHHYHQIIERDEYFALLSVADLAIVSSLRDGMTASTMEYVVAQHMLGSKAPLLLSEFTGSAGRLRSAIQINPWATFSCAKAINYALKMPHEERESRHDDLYHQVVSHTSHTWAASLVKLLVQRILGEQSAHFTPPLNRSLLVQRYKEAGKRMFLLDYDGTLTPIVKDPEAALPSKKLLEALQKLTSDERNIVYVISGRDETFLSKHLGHFERMGFSAEHGGYMREPGSKTWINLTKELDMSWMNDIKGVFEYFTERTSGANIEMKKSSITWHYRNADPDYGVFQAKECQAHLDNLVAQQGLAIEVLVGKKNLECRPLAVNKGEIVKRILYHHADTELVFCAGDDRTDEDMFRTLCNLSPNFPGSDSPSTSANDSLDSPGPELSKKLAEAHHEEAKLAPGGGNKLGLIGPNSPGTPPTATHHQQPLVVSPPAPLSAATPMGSPKLLKLRPDAIFTTTIGANGKKTLAHWHVDEPQKVIDALAEMAGIQEVPMEEGDNTL</sequence>
<dbReference type="PANTHER" id="PTHR10788:SF123">
    <property type="entry name" value="TREHALOSE-PHOSPHATASE"/>
    <property type="match status" value="1"/>
</dbReference>
<feature type="compositionally biased region" description="Basic and acidic residues" evidence="3">
    <location>
        <begin position="1274"/>
        <end position="1287"/>
    </location>
</feature>
<dbReference type="InterPro" id="IPR003337">
    <property type="entry name" value="Trehalose_PPase"/>
</dbReference>
<dbReference type="PANTHER" id="PTHR10788">
    <property type="entry name" value="TREHALOSE-6-PHOSPHATE SYNTHASE"/>
    <property type="match status" value="1"/>
</dbReference>
<feature type="region of interest" description="Disordered" evidence="3">
    <location>
        <begin position="46"/>
        <end position="177"/>
    </location>
</feature>
<evidence type="ECO:0000313" key="5">
    <source>
        <dbReference type="Proteomes" id="UP000245768"/>
    </source>
</evidence>
<reference evidence="4 5" key="1">
    <citation type="journal article" date="2018" name="Mol. Biol. Evol.">
        <title>Broad Genomic Sampling Reveals a Smut Pathogenic Ancestry of the Fungal Clade Ustilaginomycotina.</title>
        <authorList>
            <person name="Kijpornyongpan T."/>
            <person name="Mondo S.J."/>
            <person name="Barry K."/>
            <person name="Sandor L."/>
            <person name="Lee J."/>
            <person name="Lipzen A."/>
            <person name="Pangilinan J."/>
            <person name="LaButti K."/>
            <person name="Hainaut M."/>
            <person name="Henrissat B."/>
            <person name="Grigoriev I.V."/>
            <person name="Spatafora J.W."/>
            <person name="Aime M.C."/>
        </authorList>
    </citation>
    <scope>NUCLEOTIDE SEQUENCE [LARGE SCALE GENOMIC DNA]</scope>
    <source>
        <strain evidence="4 5">MCA 4198</strain>
    </source>
</reference>
<dbReference type="InterPro" id="IPR036412">
    <property type="entry name" value="HAD-like_sf"/>
</dbReference>
<dbReference type="CDD" id="cd03788">
    <property type="entry name" value="GT20_TPS"/>
    <property type="match status" value="1"/>
</dbReference>
<dbReference type="RefSeq" id="XP_025379434.1">
    <property type="nucleotide sequence ID" value="XM_025521318.1"/>
</dbReference>
<dbReference type="Pfam" id="PF02358">
    <property type="entry name" value="Trehalose_PPase"/>
    <property type="match status" value="1"/>
</dbReference>
<feature type="compositionally biased region" description="Polar residues" evidence="3">
    <location>
        <begin position="1251"/>
        <end position="1267"/>
    </location>
</feature>
<dbReference type="OrthoDB" id="755951at2759"/>
<dbReference type="FunFam" id="3.30.70.1020:FF:000002">
    <property type="entry name" value="Trehalose-6-phosphate synthase 2"/>
    <property type="match status" value="1"/>
</dbReference>
<dbReference type="SUPFAM" id="SSF53756">
    <property type="entry name" value="UDP-Glycosyltransferase/glycogen phosphorylase"/>
    <property type="match status" value="1"/>
</dbReference>
<feature type="region of interest" description="Disordered" evidence="3">
    <location>
        <begin position="399"/>
        <end position="477"/>
    </location>
</feature>
<dbReference type="InterPro" id="IPR006379">
    <property type="entry name" value="HAD-SF_hydro_IIB"/>
</dbReference>
<dbReference type="GO" id="GO:0005946">
    <property type="term" value="C:alpha,alpha-trehalose-phosphate synthase complex (UDP-forming)"/>
    <property type="evidence" value="ECO:0007669"/>
    <property type="project" value="TreeGrafter"/>
</dbReference>
<dbReference type="EMBL" id="KZ819635">
    <property type="protein sequence ID" value="PWN92236.1"/>
    <property type="molecule type" value="Genomic_DNA"/>
</dbReference>
<evidence type="ECO:0000256" key="1">
    <source>
        <dbReference type="ARBA" id="ARBA00005409"/>
    </source>
</evidence>
<organism evidence="4 5">
    <name type="scientific">Acaromyces ingoldii</name>
    <dbReference type="NCBI Taxonomy" id="215250"/>
    <lineage>
        <taxon>Eukaryota</taxon>
        <taxon>Fungi</taxon>
        <taxon>Dikarya</taxon>
        <taxon>Basidiomycota</taxon>
        <taxon>Ustilaginomycotina</taxon>
        <taxon>Exobasidiomycetes</taxon>
        <taxon>Exobasidiales</taxon>
        <taxon>Cryptobasidiaceae</taxon>
        <taxon>Acaromyces</taxon>
    </lineage>
</organism>
<dbReference type="NCBIfam" id="TIGR01484">
    <property type="entry name" value="HAD-SF-IIB"/>
    <property type="match status" value="1"/>
</dbReference>
<dbReference type="Gene3D" id="3.40.50.2000">
    <property type="entry name" value="Glycogen Phosphorylase B"/>
    <property type="match status" value="2"/>
</dbReference>
<dbReference type="NCBIfam" id="TIGR00685">
    <property type="entry name" value="T6PP"/>
    <property type="match status" value="1"/>
</dbReference>
<feature type="region of interest" description="Disordered" evidence="3">
    <location>
        <begin position="553"/>
        <end position="601"/>
    </location>
</feature>
<dbReference type="GO" id="GO:0004805">
    <property type="term" value="F:trehalose-phosphatase activity"/>
    <property type="evidence" value="ECO:0007669"/>
    <property type="project" value="TreeGrafter"/>
</dbReference>
<evidence type="ECO:0000313" key="4">
    <source>
        <dbReference type="EMBL" id="PWN92236.1"/>
    </source>
</evidence>
<dbReference type="Gene3D" id="3.30.70.1020">
    <property type="entry name" value="Trehalose-6-phosphate phosphatase related protein, domain 2"/>
    <property type="match status" value="1"/>
</dbReference>
<feature type="compositionally biased region" description="Low complexity" evidence="3">
    <location>
        <begin position="47"/>
        <end position="61"/>
    </location>
</feature>
<dbReference type="SUPFAM" id="SSF56784">
    <property type="entry name" value="HAD-like"/>
    <property type="match status" value="1"/>
</dbReference>
<dbReference type="InterPro" id="IPR001830">
    <property type="entry name" value="Glyco_trans_20"/>
</dbReference>
<keyword evidence="5" id="KW-1185">Reference proteome</keyword>
<dbReference type="STRING" id="215250.A0A316YT71"/>
<dbReference type="Proteomes" id="UP000245768">
    <property type="component" value="Unassembled WGS sequence"/>
</dbReference>
<dbReference type="Pfam" id="PF00982">
    <property type="entry name" value="Glyco_transf_20"/>
    <property type="match status" value="1"/>
</dbReference>
<dbReference type="FunFam" id="3.40.50.2000:FF:000036">
    <property type="entry name" value="Alpha,alpha-trehalose-phosphate synthase subunit Tps2"/>
    <property type="match status" value="1"/>
</dbReference>
<accession>A0A316YT71</accession>
<dbReference type="GO" id="GO:0005992">
    <property type="term" value="P:trehalose biosynthetic process"/>
    <property type="evidence" value="ECO:0007669"/>
    <property type="project" value="InterPro"/>
</dbReference>
<evidence type="ECO:0000256" key="3">
    <source>
        <dbReference type="SAM" id="MobiDB-lite"/>
    </source>
</evidence>